<dbReference type="Pfam" id="PF09346">
    <property type="entry name" value="SMI1_KNR4"/>
    <property type="match status" value="1"/>
</dbReference>
<feature type="domain" description="Knr4/Smi1-like" evidence="1">
    <location>
        <begin position="43"/>
        <end position="177"/>
    </location>
</feature>
<dbReference type="KEGG" id="eaz:JHT90_07135"/>
<organism evidence="2 3">
    <name type="scientific">Entomomonas asaccharolytica</name>
    <dbReference type="NCBI Taxonomy" id="2785331"/>
    <lineage>
        <taxon>Bacteria</taxon>
        <taxon>Pseudomonadati</taxon>
        <taxon>Pseudomonadota</taxon>
        <taxon>Gammaproteobacteria</taxon>
        <taxon>Pseudomonadales</taxon>
        <taxon>Pseudomonadaceae</taxon>
        <taxon>Entomomonas</taxon>
    </lineage>
</organism>
<dbReference type="InterPro" id="IPR037883">
    <property type="entry name" value="Knr4/Smi1-like_sf"/>
</dbReference>
<dbReference type="Gene3D" id="3.40.1580.10">
    <property type="entry name" value="SMI1/KNR4-like"/>
    <property type="match status" value="1"/>
</dbReference>
<dbReference type="Proteomes" id="UP000595278">
    <property type="component" value="Chromosome"/>
</dbReference>
<dbReference type="RefSeq" id="WP_201095554.1">
    <property type="nucleotide sequence ID" value="NZ_CP067393.1"/>
</dbReference>
<dbReference type="InterPro" id="IPR018958">
    <property type="entry name" value="Knr4/Smi1-like_dom"/>
</dbReference>
<keyword evidence="3" id="KW-1185">Reference proteome</keyword>
<dbReference type="SUPFAM" id="SSF160631">
    <property type="entry name" value="SMI1/KNR4-like"/>
    <property type="match status" value="1"/>
</dbReference>
<proteinExistence type="predicted"/>
<dbReference type="EMBL" id="CP067393">
    <property type="protein sequence ID" value="QQP87010.1"/>
    <property type="molecule type" value="Genomic_DNA"/>
</dbReference>
<evidence type="ECO:0000313" key="3">
    <source>
        <dbReference type="Proteomes" id="UP000595278"/>
    </source>
</evidence>
<protein>
    <submittedName>
        <fullName evidence="2">SMI1/KNR4 family protein</fullName>
    </submittedName>
</protein>
<sequence>MSLTFKKFGYTVKSPETDQNINGFRNSNLQTQKKLLEAYNQPLPTLDEIASFEQQTNIQLPKDYSNFLLTVNGGYPSYYYIPTIASTVDHFYPFNCPFQTSSMNDLLILNKKDFFKDGRYHYLPIACTLAGDEYLMALKDDGTYPIYLYNYSDLCLLDFDESKLVFVADSFSIFLNLLVPYEKAQKL</sequence>
<name>A0A974NI39_9GAMM</name>
<dbReference type="AlphaFoldDB" id="A0A974NI39"/>
<gene>
    <name evidence="2" type="ORF">JHT90_07135</name>
</gene>
<evidence type="ECO:0000313" key="2">
    <source>
        <dbReference type="EMBL" id="QQP87010.1"/>
    </source>
</evidence>
<evidence type="ECO:0000259" key="1">
    <source>
        <dbReference type="SMART" id="SM00860"/>
    </source>
</evidence>
<dbReference type="SMART" id="SM00860">
    <property type="entry name" value="SMI1_KNR4"/>
    <property type="match status" value="1"/>
</dbReference>
<accession>A0A974NI39</accession>
<reference evidence="2 3" key="1">
    <citation type="submission" date="2021-01" db="EMBL/GenBank/DDBJ databases">
        <title>Entomomonas sp. F2A isolated from a house cricket (Acheta domesticus).</title>
        <authorList>
            <person name="Spergser J."/>
            <person name="Busse H.-J."/>
        </authorList>
    </citation>
    <scope>NUCLEOTIDE SEQUENCE [LARGE SCALE GENOMIC DNA]</scope>
    <source>
        <strain evidence="2 3">F2A</strain>
    </source>
</reference>